<dbReference type="PANTHER" id="PTHR31871:SF9">
    <property type="entry name" value="HELICASE WITH ZINC FINGER PROTEIN"/>
    <property type="match status" value="1"/>
</dbReference>
<dbReference type="Proteomes" id="UP000734854">
    <property type="component" value="Unassembled WGS sequence"/>
</dbReference>
<proteinExistence type="predicted"/>
<reference evidence="2 3" key="1">
    <citation type="submission" date="2020-08" db="EMBL/GenBank/DDBJ databases">
        <title>Plant Genome Project.</title>
        <authorList>
            <person name="Zhang R.-G."/>
        </authorList>
    </citation>
    <scope>NUCLEOTIDE SEQUENCE [LARGE SCALE GENOMIC DNA]</scope>
    <source>
        <tissue evidence="2">Rhizome</tissue>
    </source>
</reference>
<feature type="transmembrane region" description="Helical" evidence="1">
    <location>
        <begin position="23"/>
        <end position="41"/>
    </location>
</feature>
<evidence type="ECO:0000313" key="3">
    <source>
        <dbReference type="Proteomes" id="UP000734854"/>
    </source>
</evidence>
<evidence type="ECO:0000313" key="2">
    <source>
        <dbReference type="EMBL" id="KAG6480175.1"/>
    </source>
</evidence>
<dbReference type="InterPro" id="IPR006476">
    <property type="entry name" value="CHP01589_pln"/>
</dbReference>
<sequence>MPNASGDGRRRGKRRRRRAVRDLLLEFLLSRAHLLAGLGFMSHGLMRSPLFDLLLAQSRGITSVLVQVLSLSLSFCFHVLWSNDSNPGRDGVEIALTSLVGICRHCAFVNPNMDPQCAEVQPSSETSHDLHGDNQIVMHVEAPRADSGSGSNANSDSRKVSREDIELVQNLIERCLQLYMSRNEVVRMLSTRARIEPGFTTLVWQKLEEENTEFFRAYYIRLKLKKQIILFNHLLEHQYHLMKYPVQPKVPLAPIQNGIHPMPVNLPMGYPILPHQPMPVTGQSHVDPMACGLSSCYVVNGIPTPSSFHPIHINSGTNGTSEMVHATPPCGAISSMSEMAMSPASAASSNHFPFTLEMSGLGMDGSTLESTFPSVAAHTGELQLGSDGAGHSRDPTRSLEQLWNFSLSDLTADFSNLGDLGVLGDYDGSPFLPSDSDIILGSPEQDGIVEGYFTDVVNGSCHHQFDEEKP</sequence>
<dbReference type="NCBIfam" id="TIGR01589">
    <property type="entry name" value="A_thal_3526"/>
    <property type="match status" value="1"/>
</dbReference>
<protein>
    <submittedName>
        <fullName evidence="2">Uncharacterized protein</fullName>
    </submittedName>
</protein>
<keyword evidence="1" id="KW-1133">Transmembrane helix</keyword>
<keyword evidence="1" id="KW-0812">Transmembrane</keyword>
<gene>
    <name evidence="2" type="ORF">ZIOFF_063653</name>
</gene>
<dbReference type="PANTHER" id="PTHR31871">
    <property type="entry name" value="OS02G0137100 PROTEIN"/>
    <property type="match status" value="1"/>
</dbReference>
<organism evidence="2 3">
    <name type="scientific">Zingiber officinale</name>
    <name type="common">Ginger</name>
    <name type="synonym">Amomum zingiber</name>
    <dbReference type="NCBI Taxonomy" id="94328"/>
    <lineage>
        <taxon>Eukaryota</taxon>
        <taxon>Viridiplantae</taxon>
        <taxon>Streptophyta</taxon>
        <taxon>Embryophyta</taxon>
        <taxon>Tracheophyta</taxon>
        <taxon>Spermatophyta</taxon>
        <taxon>Magnoliopsida</taxon>
        <taxon>Liliopsida</taxon>
        <taxon>Zingiberales</taxon>
        <taxon>Zingiberaceae</taxon>
        <taxon>Zingiber</taxon>
    </lineage>
</organism>
<keyword evidence="1" id="KW-0472">Membrane</keyword>
<dbReference type="EMBL" id="JACMSC010000017">
    <property type="protein sequence ID" value="KAG6480175.1"/>
    <property type="molecule type" value="Genomic_DNA"/>
</dbReference>
<comment type="caution">
    <text evidence="2">The sequence shown here is derived from an EMBL/GenBank/DDBJ whole genome shotgun (WGS) entry which is preliminary data.</text>
</comment>
<dbReference type="Pfam" id="PF09713">
    <property type="entry name" value="A_thal_3526"/>
    <property type="match status" value="1"/>
</dbReference>
<evidence type="ECO:0000256" key="1">
    <source>
        <dbReference type="SAM" id="Phobius"/>
    </source>
</evidence>
<keyword evidence="3" id="KW-1185">Reference proteome</keyword>
<dbReference type="AlphaFoldDB" id="A0A8J5K9V5"/>
<accession>A0A8J5K9V5</accession>
<name>A0A8J5K9V5_ZINOF</name>